<dbReference type="InterPro" id="IPR008092">
    <property type="entry name" value="Ribosomal_mS29_met"/>
</dbReference>
<name>T1F2S9_HELRO</name>
<dbReference type="STRING" id="6412.T1F2S9"/>
<comment type="subcellular location">
    <subcellularLocation>
        <location evidence="1">Mitochondrion</location>
    </subcellularLocation>
</comment>
<evidence type="ECO:0000256" key="3">
    <source>
        <dbReference type="ARBA" id="ARBA00022946"/>
    </source>
</evidence>
<dbReference type="GO" id="GO:0003735">
    <property type="term" value="F:structural constituent of ribosome"/>
    <property type="evidence" value="ECO:0000318"/>
    <property type="project" value="GO_Central"/>
</dbReference>
<dbReference type="EMBL" id="AMQM01003492">
    <property type="status" value="NOT_ANNOTATED_CDS"/>
    <property type="molecule type" value="Genomic_DNA"/>
</dbReference>
<dbReference type="CTD" id="20203128"/>
<dbReference type="OMA" id="DITNYDW"/>
<keyword evidence="5" id="KW-0496">Mitochondrion</keyword>
<reference evidence="8 10" key="2">
    <citation type="journal article" date="2013" name="Nature">
        <title>Insights into bilaterian evolution from three spiralian genomes.</title>
        <authorList>
            <person name="Simakov O."/>
            <person name="Marletaz F."/>
            <person name="Cho S.J."/>
            <person name="Edsinger-Gonzales E."/>
            <person name="Havlak P."/>
            <person name="Hellsten U."/>
            <person name="Kuo D.H."/>
            <person name="Larsson T."/>
            <person name="Lv J."/>
            <person name="Arendt D."/>
            <person name="Savage R."/>
            <person name="Osoegawa K."/>
            <person name="de Jong P."/>
            <person name="Grimwood J."/>
            <person name="Chapman J.A."/>
            <person name="Shapiro H."/>
            <person name="Aerts A."/>
            <person name="Otillar R.P."/>
            <person name="Terry A.Y."/>
            <person name="Boore J.L."/>
            <person name="Grigoriev I.V."/>
            <person name="Lindberg D.R."/>
            <person name="Seaver E.C."/>
            <person name="Weisblat D.A."/>
            <person name="Putnam N.H."/>
            <person name="Rokhsar D.S."/>
        </authorList>
    </citation>
    <scope>NUCLEOTIDE SEQUENCE</scope>
</reference>
<evidence type="ECO:0000313" key="9">
    <source>
        <dbReference type="EnsemblMetazoa" id="HelroP170221"/>
    </source>
</evidence>
<dbReference type="GO" id="GO:0006915">
    <property type="term" value="P:apoptotic process"/>
    <property type="evidence" value="ECO:0007669"/>
    <property type="project" value="InterPro"/>
</dbReference>
<reference evidence="10" key="1">
    <citation type="submission" date="2012-12" db="EMBL/GenBank/DDBJ databases">
        <authorList>
            <person name="Hellsten U."/>
            <person name="Grimwood J."/>
            <person name="Chapman J.A."/>
            <person name="Shapiro H."/>
            <person name="Aerts A."/>
            <person name="Otillar R.P."/>
            <person name="Terry A.Y."/>
            <person name="Boore J.L."/>
            <person name="Simakov O."/>
            <person name="Marletaz F."/>
            <person name="Cho S.-J."/>
            <person name="Edsinger-Gonzales E."/>
            <person name="Havlak P."/>
            <person name="Kuo D.-H."/>
            <person name="Larsson T."/>
            <person name="Lv J."/>
            <person name="Arendt D."/>
            <person name="Savage R."/>
            <person name="Osoegawa K."/>
            <person name="de Jong P."/>
            <person name="Lindberg D.R."/>
            <person name="Seaver E.C."/>
            <person name="Weisblat D.A."/>
            <person name="Putnam N.H."/>
            <person name="Grigoriev I.V."/>
            <person name="Rokhsar D.S."/>
        </authorList>
    </citation>
    <scope>NUCLEOTIDE SEQUENCE</scope>
</reference>
<keyword evidence="3" id="KW-0809">Transit peptide</keyword>
<dbReference type="Pfam" id="PF10236">
    <property type="entry name" value="DAP3"/>
    <property type="match status" value="1"/>
</dbReference>
<dbReference type="Proteomes" id="UP000015101">
    <property type="component" value="Unassembled WGS sequence"/>
</dbReference>
<dbReference type="InterPro" id="IPR019368">
    <property type="entry name" value="Ribosomal_mS29"/>
</dbReference>
<dbReference type="eggNOG" id="KOG3928">
    <property type="taxonomic scope" value="Eukaryota"/>
</dbReference>
<evidence type="ECO:0000256" key="2">
    <source>
        <dbReference type="ARBA" id="ARBA00009863"/>
    </source>
</evidence>
<dbReference type="KEGG" id="hro:HELRODRAFT_170221"/>
<accession>T1F2S9</accession>
<dbReference type="GeneID" id="20203128"/>
<evidence type="ECO:0000256" key="1">
    <source>
        <dbReference type="ARBA" id="ARBA00004173"/>
    </source>
</evidence>
<dbReference type="PANTHER" id="PTHR12810">
    <property type="entry name" value="MITOCHONDRIAL 28S RIBOSOMAL PROTEIN S29"/>
    <property type="match status" value="1"/>
</dbReference>
<evidence type="ECO:0000256" key="7">
    <source>
        <dbReference type="ARBA" id="ARBA00035140"/>
    </source>
</evidence>
<evidence type="ECO:0000256" key="4">
    <source>
        <dbReference type="ARBA" id="ARBA00022980"/>
    </source>
</evidence>
<keyword evidence="6" id="KW-0687">Ribonucleoprotein</keyword>
<dbReference type="HOGENOM" id="CLU_048181_0_0_1"/>
<dbReference type="FunCoup" id="T1F2S9">
    <property type="interactions" value="1447"/>
</dbReference>
<dbReference type="InParanoid" id="T1F2S9"/>
<dbReference type="GO" id="GO:0005763">
    <property type="term" value="C:mitochondrial small ribosomal subunit"/>
    <property type="evidence" value="ECO:0000318"/>
    <property type="project" value="GO_Central"/>
</dbReference>
<dbReference type="PRINTS" id="PR01716">
    <property type="entry name" value="DEATHASSOCP3"/>
</dbReference>
<dbReference type="OrthoDB" id="274828at2759"/>
<keyword evidence="4" id="KW-0689">Ribosomal protein</keyword>
<evidence type="ECO:0000256" key="5">
    <source>
        <dbReference type="ARBA" id="ARBA00023128"/>
    </source>
</evidence>
<keyword evidence="10" id="KW-1185">Reference proteome</keyword>
<reference evidence="9" key="3">
    <citation type="submission" date="2015-06" db="UniProtKB">
        <authorList>
            <consortium name="EnsemblMetazoa"/>
        </authorList>
    </citation>
    <scope>IDENTIFICATION</scope>
</reference>
<evidence type="ECO:0000313" key="8">
    <source>
        <dbReference type="EMBL" id="ESO07686.1"/>
    </source>
</evidence>
<protein>
    <recommendedName>
        <fullName evidence="7">Small ribosomal subunit protein mS29</fullName>
    </recommendedName>
</protein>
<dbReference type="EnsemblMetazoa" id="HelroT170221">
    <property type="protein sequence ID" value="HelroP170221"/>
    <property type="gene ID" value="HelroG170221"/>
</dbReference>
<dbReference type="EMBL" id="KB096183">
    <property type="protein sequence ID" value="ESO07686.1"/>
    <property type="molecule type" value="Genomic_DNA"/>
</dbReference>
<dbReference type="RefSeq" id="XP_009014297.1">
    <property type="nucleotide sequence ID" value="XM_009016049.1"/>
</dbReference>
<evidence type="ECO:0000313" key="10">
    <source>
        <dbReference type="Proteomes" id="UP000015101"/>
    </source>
</evidence>
<dbReference type="PANTHER" id="PTHR12810:SF0">
    <property type="entry name" value="SMALL RIBOSOMAL SUBUNIT PROTEIN MS29"/>
    <property type="match status" value="1"/>
</dbReference>
<gene>
    <name evidence="9" type="primary">20203128</name>
    <name evidence="8" type="ORF">HELRODRAFT_170221</name>
</gene>
<proteinExistence type="inferred from homology"/>
<evidence type="ECO:0000256" key="6">
    <source>
        <dbReference type="ARBA" id="ARBA00023274"/>
    </source>
</evidence>
<comment type="similarity">
    <text evidence="2">Belongs to the mitochondrion-specific ribosomal protein mS29 family.</text>
</comment>
<sequence length="410" mass="47349">MRIRIFLELIKSASPRCHYGYTSKIKTNYKNIRPYSSIVSELKKALSGNDKRTLYWTSVDNPDQHNQRHESLFYTVPKNHFKQWLSKGLETHFYRSAKAFNEANIMIRKPALEVISCLSKVDKSFPLLKFILHGRNGCGKSTSLAHIIHYSGAKGWMIVHVPWAAFYNRYSCSEIQYSTHSKTMRVDQPLAAAQWLADFKLQNEALLKNLNVLVSDTYVWNKREQTIPNSPMLEMIDFGLTRVKYATDVMGVVLKELKLQCNAGKFKVLVAIDGYNAFYGDTLIKQEDNRARKHKAEELSIVHFFKKLIVPDWTNGAVVCTVDGNASYPAKPQSYLPIDLIGQQGFEDLDPFIPVHVDNYSEKEFFSCMQYFFDHKWFVNPYSQTEEGIKEIKSLSCMNPKELYNLGVWM</sequence>
<organism evidence="9 10">
    <name type="scientific">Helobdella robusta</name>
    <name type="common">Californian leech</name>
    <dbReference type="NCBI Taxonomy" id="6412"/>
    <lineage>
        <taxon>Eukaryota</taxon>
        <taxon>Metazoa</taxon>
        <taxon>Spiralia</taxon>
        <taxon>Lophotrochozoa</taxon>
        <taxon>Annelida</taxon>
        <taxon>Clitellata</taxon>
        <taxon>Hirudinea</taxon>
        <taxon>Rhynchobdellida</taxon>
        <taxon>Glossiphoniidae</taxon>
        <taxon>Helobdella</taxon>
    </lineage>
</organism>
<dbReference type="AlphaFoldDB" id="T1F2S9"/>